<keyword evidence="9 11" id="KW-0472">Membrane</keyword>
<feature type="region of interest" description="Disordered" evidence="10">
    <location>
        <begin position="709"/>
        <end position="735"/>
    </location>
</feature>
<name>A0AA39P6B0_9AGAR</name>
<evidence type="ECO:0000256" key="4">
    <source>
        <dbReference type="ARBA" id="ARBA00022679"/>
    </source>
</evidence>
<evidence type="ECO:0000313" key="12">
    <source>
        <dbReference type="EMBL" id="KAK0478382.1"/>
    </source>
</evidence>
<feature type="region of interest" description="Disordered" evidence="10">
    <location>
        <begin position="1"/>
        <end position="116"/>
    </location>
</feature>
<evidence type="ECO:0000313" key="13">
    <source>
        <dbReference type="Proteomes" id="UP001175227"/>
    </source>
</evidence>
<feature type="compositionally biased region" description="Polar residues" evidence="10">
    <location>
        <begin position="61"/>
        <end position="86"/>
    </location>
</feature>
<protein>
    <submittedName>
        <fullName evidence="12">Glycosyltransferase family 31 protein</fullName>
    </submittedName>
</protein>
<comment type="subcellular location">
    <subcellularLocation>
        <location evidence="1">Golgi apparatus membrane</location>
        <topology evidence="1">Single-pass type II membrane protein</topology>
    </subcellularLocation>
</comment>
<evidence type="ECO:0000256" key="9">
    <source>
        <dbReference type="ARBA" id="ARBA00023136"/>
    </source>
</evidence>
<keyword evidence="5 11" id="KW-0812">Transmembrane</keyword>
<dbReference type="GO" id="GO:0000139">
    <property type="term" value="C:Golgi membrane"/>
    <property type="evidence" value="ECO:0007669"/>
    <property type="project" value="UniProtKB-SubCell"/>
</dbReference>
<feature type="compositionally biased region" description="Acidic residues" evidence="10">
    <location>
        <begin position="23"/>
        <end position="32"/>
    </location>
</feature>
<feature type="compositionally biased region" description="Polar residues" evidence="10">
    <location>
        <begin position="722"/>
        <end position="735"/>
    </location>
</feature>
<dbReference type="GO" id="GO:0016758">
    <property type="term" value="F:hexosyltransferase activity"/>
    <property type="evidence" value="ECO:0007669"/>
    <property type="project" value="InterPro"/>
</dbReference>
<evidence type="ECO:0000256" key="2">
    <source>
        <dbReference type="ARBA" id="ARBA00008661"/>
    </source>
</evidence>
<dbReference type="Proteomes" id="UP001175227">
    <property type="component" value="Unassembled WGS sequence"/>
</dbReference>
<keyword evidence="4" id="KW-0808">Transferase</keyword>
<feature type="compositionally biased region" description="Low complexity" evidence="10">
    <location>
        <begin position="92"/>
        <end position="109"/>
    </location>
</feature>
<dbReference type="InterPro" id="IPR002659">
    <property type="entry name" value="Glyco_trans_31"/>
</dbReference>
<dbReference type="PANTHER" id="PTHR11214">
    <property type="entry name" value="BETA-1,3-N-ACETYLGLUCOSAMINYLTRANSFERASE"/>
    <property type="match status" value="1"/>
</dbReference>
<evidence type="ECO:0000256" key="11">
    <source>
        <dbReference type="SAM" id="Phobius"/>
    </source>
</evidence>
<keyword evidence="6" id="KW-0735">Signal-anchor</keyword>
<keyword evidence="13" id="KW-1185">Reference proteome</keyword>
<feature type="transmembrane region" description="Helical" evidence="11">
    <location>
        <begin position="162"/>
        <end position="186"/>
    </location>
</feature>
<keyword evidence="7 11" id="KW-1133">Transmembrane helix</keyword>
<proteinExistence type="inferred from homology"/>
<keyword evidence="8" id="KW-0333">Golgi apparatus</keyword>
<dbReference type="AlphaFoldDB" id="A0AA39P6B0"/>
<organism evidence="12 13">
    <name type="scientific">Armillaria novae-zelandiae</name>
    <dbReference type="NCBI Taxonomy" id="153914"/>
    <lineage>
        <taxon>Eukaryota</taxon>
        <taxon>Fungi</taxon>
        <taxon>Dikarya</taxon>
        <taxon>Basidiomycota</taxon>
        <taxon>Agaricomycotina</taxon>
        <taxon>Agaricomycetes</taxon>
        <taxon>Agaricomycetidae</taxon>
        <taxon>Agaricales</taxon>
        <taxon>Marasmiineae</taxon>
        <taxon>Physalacriaceae</taxon>
        <taxon>Armillaria</taxon>
    </lineage>
</organism>
<evidence type="ECO:0000256" key="1">
    <source>
        <dbReference type="ARBA" id="ARBA00004323"/>
    </source>
</evidence>
<evidence type="ECO:0000256" key="10">
    <source>
        <dbReference type="SAM" id="MobiDB-lite"/>
    </source>
</evidence>
<evidence type="ECO:0000256" key="8">
    <source>
        <dbReference type="ARBA" id="ARBA00023034"/>
    </source>
</evidence>
<evidence type="ECO:0000256" key="6">
    <source>
        <dbReference type="ARBA" id="ARBA00022968"/>
    </source>
</evidence>
<dbReference type="PANTHER" id="PTHR11214:SF333">
    <property type="entry name" value="GLYCOSYLTRANSFERASE FAMILY 31 PROTEIN"/>
    <property type="match status" value="1"/>
</dbReference>
<evidence type="ECO:0000256" key="3">
    <source>
        <dbReference type="ARBA" id="ARBA00022676"/>
    </source>
</evidence>
<evidence type="ECO:0000256" key="7">
    <source>
        <dbReference type="ARBA" id="ARBA00022989"/>
    </source>
</evidence>
<gene>
    <name evidence="12" type="ORF">IW261DRAFT_1630277</name>
</gene>
<evidence type="ECO:0000256" key="5">
    <source>
        <dbReference type="ARBA" id="ARBA00022692"/>
    </source>
</evidence>
<reference evidence="12" key="1">
    <citation type="submission" date="2023-06" db="EMBL/GenBank/DDBJ databases">
        <authorList>
            <consortium name="Lawrence Berkeley National Laboratory"/>
            <person name="Ahrendt S."/>
            <person name="Sahu N."/>
            <person name="Indic B."/>
            <person name="Wong-Bajracharya J."/>
            <person name="Merenyi Z."/>
            <person name="Ke H.-M."/>
            <person name="Monk M."/>
            <person name="Kocsube S."/>
            <person name="Drula E."/>
            <person name="Lipzen A."/>
            <person name="Balint B."/>
            <person name="Henrissat B."/>
            <person name="Andreopoulos B."/>
            <person name="Martin F.M."/>
            <person name="Harder C.B."/>
            <person name="Rigling D."/>
            <person name="Ford K.L."/>
            <person name="Foster G.D."/>
            <person name="Pangilinan J."/>
            <person name="Papanicolaou A."/>
            <person name="Barry K."/>
            <person name="LaButti K."/>
            <person name="Viragh M."/>
            <person name="Koriabine M."/>
            <person name="Yan M."/>
            <person name="Riley R."/>
            <person name="Champramary S."/>
            <person name="Plett K.L."/>
            <person name="Tsai I.J."/>
            <person name="Slot J."/>
            <person name="Sipos G."/>
            <person name="Plett J."/>
            <person name="Nagy L.G."/>
            <person name="Grigoriev I.V."/>
        </authorList>
    </citation>
    <scope>NUCLEOTIDE SEQUENCE</scope>
    <source>
        <strain evidence="12">ICMP 16352</strain>
    </source>
</reference>
<comment type="similarity">
    <text evidence="2">Belongs to the glycosyltransferase 31 family.</text>
</comment>
<dbReference type="EMBL" id="JAUEPR010000014">
    <property type="protein sequence ID" value="KAK0478382.1"/>
    <property type="molecule type" value="Genomic_DNA"/>
</dbReference>
<accession>A0AA39P6B0</accession>
<sequence length="746" mass="83934">MSSSANFLHPQTPELPPSPRPDDYDDVSTDSDDTVRVPLPLPSQPTATTPSPRPAFLYLPQSYSGRTSVSSTANSTPVPSRSTSPLPQFLISHASSSSCSSETESESGSPLLTRRTPSTWREDRRWWSFTRRKRRRGGGFLRTLKKWTRRIVRHPLVPQQPITIILTLILLTAFAIFLRLLLIYIFNPDKEPLPWRGYCSIPSMASPTDYIMSSTYPYPYPEPLSTEKDFPPENLDSLPPAGLFIGVFSIDSAFERRSLIRSTWASHPRSREGAGPGDNGVGTSRSVVRFVLGQPRKDWEQQIQLEMELYNDLVILPVSENMNGGKTHAFFSWASLNAWVPPLYFDTPTPPLRFSYLNLTTPPPALAPHDSVHAWRDQDSGRSRSWVRPDYVVKVDDDSFVMMAELESRLRVTLHETPKTHHLNHTDPHPAVHPRDEAHWKTNHTILASSNQFTTIVNEQKDVKDPLIYWGYLVTNRLHRFMAGELYALSWSLVDWVAKDSTVKGVTKGAEDKQTAKWMTMHPLASEIRWASERCWIYDHPRSGTVYAHGFLFPSEVTRVKQKVASYLANIPPEVTGSVAINTGVLPAPATWAQSSVSTFGVRYSPPIPSLSTHEAIEALVEGSDMSTIGEGQSLSVLIHYGFVELIVKCAGSAMSAEYAWSHREGRKTRYENSRLGGTIVVHFIKKNMWFLEAALALLDGEEYSESERYQQRESQRAGQLYTPSSTSHSPGFLHTNVNLNQHVHS</sequence>
<comment type="caution">
    <text evidence="12">The sequence shown here is derived from an EMBL/GenBank/DDBJ whole genome shotgun (WGS) entry which is preliminary data.</text>
</comment>
<dbReference type="GO" id="GO:0051072">
    <property type="term" value="P:4,6-pyruvylated galactose residue biosynthetic process"/>
    <property type="evidence" value="ECO:0007669"/>
    <property type="project" value="TreeGrafter"/>
</dbReference>
<keyword evidence="3" id="KW-0328">Glycosyltransferase</keyword>